<sequence>MRLPHGRTLAHYSPNCDHDDEVSIKPYLSDLCYQAQCKAAFPHCDDRAPFPLSCCHGSRAAGAEPGMAWLTPSTEPGIVVAIGLLSSRTALFKGIRLVFADYLVATAGNVCRGGSCCRLQCHPNMSVVTPGERGWTTPLKCRGGYSVAGDEMTPRCARYKSVARHCGPHTSSQLSAAPVPYHSARLLASASTCVKLL</sequence>
<comment type="caution">
    <text evidence="1">The sequence shown here is derived from an EMBL/GenBank/DDBJ whole genome shotgun (WGS) entry which is preliminary data.</text>
</comment>
<accession>A0A9Q1ES74</accession>
<reference evidence="1" key="1">
    <citation type="journal article" date="2023" name="Science">
        <title>Genome structures resolve the early diversification of teleost fishes.</title>
        <authorList>
            <person name="Parey E."/>
            <person name="Louis A."/>
            <person name="Montfort J."/>
            <person name="Bouchez O."/>
            <person name="Roques C."/>
            <person name="Iampietro C."/>
            <person name="Lluch J."/>
            <person name="Castinel A."/>
            <person name="Donnadieu C."/>
            <person name="Desvignes T."/>
            <person name="Floi Bucao C."/>
            <person name="Jouanno E."/>
            <person name="Wen M."/>
            <person name="Mejri S."/>
            <person name="Dirks R."/>
            <person name="Jansen H."/>
            <person name="Henkel C."/>
            <person name="Chen W.J."/>
            <person name="Zahm M."/>
            <person name="Cabau C."/>
            <person name="Klopp C."/>
            <person name="Thompson A.W."/>
            <person name="Robinson-Rechavi M."/>
            <person name="Braasch I."/>
            <person name="Lecointre G."/>
            <person name="Bobe J."/>
            <person name="Postlethwait J.H."/>
            <person name="Berthelot C."/>
            <person name="Roest Crollius H."/>
            <person name="Guiguen Y."/>
        </authorList>
    </citation>
    <scope>NUCLEOTIDE SEQUENCE</scope>
    <source>
        <strain evidence="1">WJC10195</strain>
    </source>
</reference>
<name>A0A9Q1ES74_SYNKA</name>
<dbReference type="EMBL" id="JAINUF010000013">
    <property type="protein sequence ID" value="KAJ8343953.1"/>
    <property type="molecule type" value="Genomic_DNA"/>
</dbReference>
<dbReference type="AlphaFoldDB" id="A0A9Q1ES74"/>
<evidence type="ECO:0000313" key="2">
    <source>
        <dbReference type="Proteomes" id="UP001152622"/>
    </source>
</evidence>
<keyword evidence="2" id="KW-1185">Reference proteome</keyword>
<protein>
    <submittedName>
        <fullName evidence="1">Uncharacterized protein</fullName>
    </submittedName>
</protein>
<proteinExistence type="predicted"/>
<evidence type="ECO:0000313" key="1">
    <source>
        <dbReference type="EMBL" id="KAJ8343953.1"/>
    </source>
</evidence>
<organism evidence="1 2">
    <name type="scientific">Synaphobranchus kaupii</name>
    <name type="common">Kaup's arrowtooth eel</name>
    <dbReference type="NCBI Taxonomy" id="118154"/>
    <lineage>
        <taxon>Eukaryota</taxon>
        <taxon>Metazoa</taxon>
        <taxon>Chordata</taxon>
        <taxon>Craniata</taxon>
        <taxon>Vertebrata</taxon>
        <taxon>Euteleostomi</taxon>
        <taxon>Actinopterygii</taxon>
        <taxon>Neopterygii</taxon>
        <taxon>Teleostei</taxon>
        <taxon>Anguilliformes</taxon>
        <taxon>Synaphobranchidae</taxon>
        <taxon>Synaphobranchus</taxon>
    </lineage>
</organism>
<gene>
    <name evidence="1" type="ORF">SKAU_G00312820</name>
</gene>
<dbReference type="Proteomes" id="UP001152622">
    <property type="component" value="Chromosome 13"/>
</dbReference>